<keyword evidence="4 6" id="KW-1133">Transmembrane helix</keyword>
<evidence type="ECO:0000313" key="7">
    <source>
        <dbReference type="EMBL" id="OIW26149.1"/>
    </source>
</evidence>
<evidence type="ECO:0000256" key="4">
    <source>
        <dbReference type="ARBA" id="ARBA00022989"/>
    </source>
</evidence>
<feature type="transmembrane region" description="Helical" evidence="6">
    <location>
        <begin position="58"/>
        <end position="78"/>
    </location>
</feature>
<organism evidence="7 8">
    <name type="scientific">Coniochaeta ligniaria NRRL 30616</name>
    <dbReference type="NCBI Taxonomy" id="1408157"/>
    <lineage>
        <taxon>Eukaryota</taxon>
        <taxon>Fungi</taxon>
        <taxon>Dikarya</taxon>
        <taxon>Ascomycota</taxon>
        <taxon>Pezizomycotina</taxon>
        <taxon>Sordariomycetes</taxon>
        <taxon>Sordariomycetidae</taxon>
        <taxon>Coniochaetales</taxon>
        <taxon>Coniochaetaceae</taxon>
        <taxon>Coniochaeta</taxon>
    </lineage>
</organism>
<keyword evidence="8" id="KW-1185">Reference proteome</keyword>
<keyword evidence="3 6" id="KW-0812">Transmembrane</keyword>
<sequence length="79" mass="8218">MDSSLHEVWQAASGSPFIPTIGKGSQFFLGFLLLVIGLALSGLFALNRSVVNVPVLGIPASLAVAFGVVYMFCGVGVYV</sequence>
<keyword evidence="5 6" id="KW-0472">Membrane</keyword>
<evidence type="ECO:0000256" key="6">
    <source>
        <dbReference type="RuleBase" id="RU367008"/>
    </source>
</evidence>
<comment type="function">
    <text evidence="6">Subunit of the oligosaccharyl transferase (OST) complex that catalyzes the initial transfer of a defined glycan (Glc(3)Man(9)GlcNAc(2) in eukaryotes) from the lipid carrier dolichol-pyrophosphate to an asparagine residue within an Asn-X-Ser/Thr consensus motif in nascent polypeptide chains, the first step in protein N-glycosylation. N-glycosylation occurs cotranslationally and the complex associates with the Sec61 complex at the channel-forming translocon complex that mediates protein translocation across the endoplasmic reticulum (ER). All subunits are required for a maximal enzyme activity.</text>
</comment>
<dbReference type="GO" id="GO:0008250">
    <property type="term" value="C:oligosaccharyltransferase complex"/>
    <property type="evidence" value="ECO:0007669"/>
    <property type="project" value="UniProtKB-UniRule"/>
</dbReference>
<name>A0A1J7IFF7_9PEZI</name>
<reference evidence="7 8" key="1">
    <citation type="submission" date="2016-10" db="EMBL/GenBank/DDBJ databases">
        <title>Draft genome sequence of Coniochaeta ligniaria NRRL30616, a lignocellulolytic fungus for bioabatement of inhibitors in plant biomass hydrolysates.</title>
        <authorList>
            <consortium name="DOE Joint Genome Institute"/>
            <person name="Jimenez D.J."/>
            <person name="Hector R.E."/>
            <person name="Riley R."/>
            <person name="Sun H."/>
            <person name="Grigoriev I.V."/>
            <person name="Van Elsas J.D."/>
            <person name="Nichols N.N."/>
        </authorList>
    </citation>
    <scope>NUCLEOTIDE SEQUENCE [LARGE SCALE GENOMIC DNA]</scope>
    <source>
        <strain evidence="7 8">NRRL 30616</strain>
    </source>
</reference>
<dbReference type="Pfam" id="PF05251">
    <property type="entry name" value="Ost5"/>
    <property type="match status" value="1"/>
</dbReference>
<evidence type="ECO:0000313" key="8">
    <source>
        <dbReference type="Proteomes" id="UP000182658"/>
    </source>
</evidence>
<dbReference type="Proteomes" id="UP000182658">
    <property type="component" value="Unassembled WGS sequence"/>
</dbReference>
<gene>
    <name evidence="7" type="ORF">CONLIGDRAFT_684676</name>
</gene>
<protein>
    <recommendedName>
        <fullName evidence="6">Dolichyl-diphosphooligosaccharide-protein glycosyltransferase subunit OST5</fullName>
    </recommendedName>
</protein>
<comment type="subunit">
    <text evidence="6">Component of the oligosaccharyltransferase (OST) complex.</text>
</comment>
<dbReference type="GO" id="GO:0006487">
    <property type="term" value="P:protein N-linked glycosylation"/>
    <property type="evidence" value="ECO:0007669"/>
    <property type="project" value="UniProtKB-UniRule"/>
</dbReference>
<evidence type="ECO:0000256" key="3">
    <source>
        <dbReference type="ARBA" id="ARBA00022692"/>
    </source>
</evidence>
<proteinExistence type="inferred from homology"/>
<dbReference type="STRING" id="1408157.A0A1J7IFF7"/>
<accession>A0A1J7IFF7</accession>
<evidence type="ECO:0000256" key="2">
    <source>
        <dbReference type="ARBA" id="ARBA00009825"/>
    </source>
</evidence>
<comment type="similarity">
    <text evidence="2 6">Belongs to the OST5 family.</text>
</comment>
<evidence type="ECO:0000256" key="1">
    <source>
        <dbReference type="ARBA" id="ARBA00004141"/>
    </source>
</evidence>
<dbReference type="AlphaFoldDB" id="A0A1J7IFF7"/>
<dbReference type="OrthoDB" id="5371169at2759"/>
<feature type="transmembrane region" description="Helical" evidence="6">
    <location>
        <begin position="27"/>
        <end position="46"/>
    </location>
</feature>
<dbReference type="EMBL" id="KV875101">
    <property type="protein sequence ID" value="OIW26149.1"/>
    <property type="molecule type" value="Genomic_DNA"/>
</dbReference>
<evidence type="ECO:0000256" key="5">
    <source>
        <dbReference type="ARBA" id="ARBA00023136"/>
    </source>
</evidence>
<comment type="subcellular location">
    <subcellularLocation>
        <location evidence="1 6">Membrane</location>
        <topology evidence="1 6">Multi-pass membrane protein</topology>
    </subcellularLocation>
</comment>
<dbReference type="InParanoid" id="A0A1J7IFF7"/>
<dbReference type="InterPro" id="IPR007915">
    <property type="entry name" value="TMEM258/Ost5"/>
</dbReference>